<organism evidence="4 5">
    <name type="scientific">Cyclotella atomus</name>
    <dbReference type="NCBI Taxonomy" id="382360"/>
    <lineage>
        <taxon>Eukaryota</taxon>
        <taxon>Sar</taxon>
        <taxon>Stramenopiles</taxon>
        <taxon>Ochrophyta</taxon>
        <taxon>Bacillariophyta</taxon>
        <taxon>Coscinodiscophyceae</taxon>
        <taxon>Thalassiosirophycidae</taxon>
        <taxon>Stephanodiscales</taxon>
        <taxon>Stephanodiscaceae</taxon>
        <taxon>Cyclotella</taxon>
    </lineage>
</organism>
<sequence length="157" mass="17426">MASCHFCDNDGNTPLGVACQWGQKLPVIKFLYNARPEAMCGKNNDGRTPLGVELHRSGAVYQQDSHQMIASFLLDQFEFLVQAGQDMLPDENEQLPIHHAIVDEGIPLGTIKLLISANIGSLRYADSNGNLPLHVAFRYGKFSIVKWILERAVGGFW</sequence>
<evidence type="ECO:0000256" key="3">
    <source>
        <dbReference type="PROSITE-ProRule" id="PRU00023"/>
    </source>
</evidence>
<name>A0ABD3PUH0_9STRA</name>
<dbReference type="Gene3D" id="1.25.40.20">
    <property type="entry name" value="Ankyrin repeat-containing domain"/>
    <property type="match status" value="1"/>
</dbReference>
<dbReference type="EMBL" id="JALLPJ020000449">
    <property type="protein sequence ID" value="KAL3791768.1"/>
    <property type="molecule type" value="Genomic_DNA"/>
</dbReference>
<dbReference type="SUPFAM" id="SSF48403">
    <property type="entry name" value="Ankyrin repeat"/>
    <property type="match status" value="1"/>
</dbReference>
<reference evidence="4 5" key="1">
    <citation type="submission" date="2024-10" db="EMBL/GenBank/DDBJ databases">
        <title>Updated reference genomes for cyclostephanoid diatoms.</title>
        <authorList>
            <person name="Roberts W.R."/>
            <person name="Alverson A.J."/>
        </authorList>
    </citation>
    <scope>NUCLEOTIDE SEQUENCE [LARGE SCALE GENOMIC DNA]</scope>
    <source>
        <strain evidence="4 5">AJA010-31</strain>
    </source>
</reference>
<dbReference type="PANTHER" id="PTHR24153">
    <property type="entry name" value="ESPIN"/>
    <property type="match status" value="1"/>
</dbReference>
<evidence type="ECO:0000313" key="5">
    <source>
        <dbReference type="Proteomes" id="UP001530400"/>
    </source>
</evidence>
<comment type="caution">
    <text evidence="4">The sequence shown here is derived from an EMBL/GenBank/DDBJ whole genome shotgun (WGS) entry which is preliminary data.</text>
</comment>
<keyword evidence="5" id="KW-1185">Reference proteome</keyword>
<gene>
    <name evidence="4" type="ORF">ACHAWO_012976</name>
</gene>
<dbReference type="InterPro" id="IPR002110">
    <property type="entry name" value="Ankyrin_rpt"/>
</dbReference>
<keyword evidence="2 3" id="KW-0040">ANK repeat</keyword>
<dbReference type="PANTHER" id="PTHR24153:SF8">
    <property type="entry name" value="FORKED, ISOFORM F"/>
    <property type="match status" value="1"/>
</dbReference>
<dbReference type="InterPro" id="IPR036770">
    <property type="entry name" value="Ankyrin_rpt-contain_sf"/>
</dbReference>
<dbReference type="PROSITE" id="PS50297">
    <property type="entry name" value="ANK_REP_REGION"/>
    <property type="match status" value="1"/>
</dbReference>
<evidence type="ECO:0000313" key="4">
    <source>
        <dbReference type="EMBL" id="KAL3791768.1"/>
    </source>
</evidence>
<protein>
    <submittedName>
        <fullName evidence="4">Uncharacterized protein</fullName>
    </submittedName>
</protein>
<dbReference type="Pfam" id="PF12796">
    <property type="entry name" value="Ank_2"/>
    <property type="match status" value="1"/>
</dbReference>
<feature type="repeat" description="ANK" evidence="3">
    <location>
        <begin position="128"/>
        <end position="151"/>
    </location>
</feature>
<dbReference type="SMART" id="SM00248">
    <property type="entry name" value="ANK"/>
    <property type="match status" value="3"/>
</dbReference>
<keyword evidence="1" id="KW-0677">Repeat</keyword>
<evidence type="ECO:0000256" key="1">
    <source>
        <dbReference type="ARBA" id="ARBA00022737"/>
    </source>
</evidence>
<evidence type="ECO:0000256" key="2">
    <source>
        <dbReference type="ARBA" id="ARBA00023043"/>
    </source>
</evidence>
<dbReference type="Proteomes" id="UP001530400">
    <property type="component" value="Unassembled WGS sequence"/>
</dbReference>
<dbReference type="AlphaFoldDB" id="A0ABD3PUH0"/>
<dbReference type="PROSITE" id="PS50088">
    <property type="entry name" value="ANK_REPEAT"/>
    <property type="match status" value="1"/>
</dbReference>
<dbReference type="InterPro" id="IPR052420">
    <property type="entry name" value="Espin/Espin-like"/>
</dbReference>
<proteinExistence type="predicted"/>
<accession>A0ABD3PUH0</accession>